<evidence type="ECO:0000313" key="3">
    <source>
        <dbReference type="Proteomes" id="UP000376575"/>
    </source>
</evidence>
<sequence length="40" mass="4566">MIWFLVTLPTFAVISVIAIIILLNVLVDWFHYNALVVLPP</sequence>
<keyword evidence="1" id="KW-1133">Transmembrane helix</keyword>
<protein>
    <submittedName>
        <fullName evidence="2">Uncharacterized protein</fullName>
    </submittedName>
</protein>
<gene>
    <name evidence="2" type="ORF">MiAbW_03605</name>
</gene>
<proteinExistence type="predicted"/>
<keyword evidence="1" id="KW-0472">Membrane</keyword>
<dbReference type="Proteomes" id="UP000376575">
    <property type="component" value="Unassembled WGS sequence"/>
</dbReference>
<accession>A0A5J4FDB0</accession>
<dbReference type="EMBL" id="BJKP01000074">
    <property type="protein sequence ID" value="GEA29023.1"/>
    <property type="molecule type" value="Genomic_DNA"/>
</dbReference>
<keyword evidence="1" id="KW-0812">Transmembrane</keyword>
<name>A0A5J4FDB0_MICAE</name>
<reference evidence="2 3" key="1">
    <citation type="journal article" date="2019" name="FEMS Microbiol. Lett.">
        <title>A novel salt-tolerant genotype illuminates the sucrose gene evolution in freshwater bloom-forming cyanobacterium Microcystis aeruginosa.</title>
        <authorList>
            <person name="Tanabe Y."/>
            <person name="Yamaguchi H."/>
            <person name="Sano T."/>
            <person name="Kawachi M."/>
        </authorList>
    </citation>
    <scope>NUCLEOTIDE SEQUENCE [LARGE SCALE GENOMIC DNA]</scope>
    <source>
        <strain evidence="2 3">NIES-4325</strain>
    </source>
</reference>
<evidence type="ECO:0000313" key="2">
    <source>
        <dbReference type="EMBL" id="GEA29023.1"/>
    </source>
</evidence>
<dbReference type="AlphaFoldDB" id="A0A5J4FDB0"/>
<evidence type="ECO:0000256" key="1">
    <source>
        <dbReference type="SAM" id="Phobius"/>
    </source>
</evidence>
<comment type="caution">
    <text evidence="2">The sequence shown here is derived from an EMBL/GenBank/DDBJ whole genome shotgun (WGS) entry which is preliminary data.</text>
</comment>
<organism evidence="2 3">
    <name type="scientific">Microcystis aeruginosa NIES-4325</name>
    <dbReference type="NCBI Taxonomy" id="2569534"/>
    <lineage>
        <taxon>Bacteria</taxon>
        <taxon>Bacillati</taxon>
        <taxon>Cyanobacteriota</taxon>
        <taxon>Cyanophyceae</taxon>
        <taxon>Oscillatoriophycideae</taxon>
        <taxon>Chroococcales</taxon>
        <taxon>Microcystaceae</taxon>
        <taxon>Microcystis</taxon>
    </lineage>
</organism>
<feature type="transmembrane region" description="Helical" evidence="1">
    <location>
        <begin position="6"/>
        <end position="27"/>
    </location>
</feature>
<dbReference type="RefSeq" id="WP_274596542.1">
    <property type="nucleotide sequence ID" value="NZ_BJKP01000074.1"/>
</dbReference>